<dbReference type="InterPro" id="IPR042108">
    <property type="entry name" value="GTPase_HflX_N_sf"/>
</dbReference>
<dbReference type="PANTHER" id="PTHR10229:SF4">
    <property type="entry name" value="GTPASE HFLX"/>
    <property type="match status" value="1"/>
</dbReference>
<sequence>MTRTAILVGITMNQVNFDYSMEELANLAEANLIEPVGVITQKIDRTNKATYVGKGKVDEIKGLADYEDVDLVIFNDELSPSQIRNLEELLEIEVMDRTRLILDIFADRAKTREAQLQVQVARLKYELPRVVGQGEGMDQQSGKGGLKNRGAGETKLEMDRRRIKQQISQLNKELDSLVAERQVQRRNVRKMKSQLCPLLAIPMLESLRL</sequence>
<keyword evidence="5" id="KW-0460">Magnesium</keyword>
<gene>
    <name evidence="10" type="ORF">PRIP_01484</name>
</gene>
<dbReference type="InterPro" id="IPR032305">
    <property type="entry name" value="GTP-bd_M"/>
</dbReference>
<keyword evidence="6" id="KW-0342">GTP-binding</keyword>
<dbReference type="Pfam" id="PF16360">
    <property type="entry name" value="GTP-bdg_M"/>
    <property type="match status" value="1"/>
</dbReference>
<evidence type="ECO:0000259" key="8">
    <source>
        <dbReference type="Pfam" id="PF13167"/>
    </source>
</evidence>
<evidence type="ECO:0000313" key="11">
    <source>
        <dbReference type="Proteomes" id="UP000019248"/>
    </source>
</evidence>
<dbReference type="FunFam" id="3.40.50.11060:FF:000001">
    <property type="entry name" value="GTPase HflX"/>
    <property type="match status" value="1"/>
</dbReference>
<dbReference type="EMBL" id="AODL01000002">
    <property type="protein sequence ID" value="EUJ46951.1"/>
    <property type="molecule type" value="Genomic_DNA"/>
</dbReference>
<name>W7DHE3_9LIST</name>
<evidence type="ECO:0000313" key="10">
    <source>
        <dbReference type="EMBL" id="EUJ46951.1"/>
    </source>
</evidence>
<dbReference type="Pfam" id="PF13167">
    <property type="entry name" value="GTP-bdg_N"/>
    <property type="match status" value="1"/>
</dbReference>
<dbReference type="PATRIC" id="fig|1265816.5.peg.293"/>
<evidence type="ECO:0000256" key="7">
    <source>
        <dbReference type="SAM" id="MobiDB-lite"/>
    </source>
</evidence>
<dbReference type="GO" id="GO:0005737">
    <property type="term" value="C:cytoplasm"/>
    <property type="evidence" value="ECO:0007669"/>
    <property type="project" value="UniProtKB-SubCell"/>
</dbReference>
<keyword evidence="11" id="KW-1185">Reference proteome</keyword>
<dbReference type="GO" id="GO:0005525">
    <property type="term" value="F:GTP binding"/>
    <property type="evidence" value="ECO:0007669"/>
    <property type="project" value="UniProtKB-KW"/>
</dbReference>
<reference evidence="10 11" key="1">
    <citation type="journal article" date="2014" name="Int. J. Syst. Evol. Microbiol.">
        <title>Listeria floridensis sp. nov., Listeria aquatica sp. nov., Listeria cornellensis sp. nov., Listeria riparia sp. nov. and Listeria grandensis sp. nov., from agricultural and natural environments.</title>
        <authorList>
            <person name="den Bakker H.C."/>
            <person name="Warchocki S."/>
            <person name="Wright E.M."/>
            <person name="Allred A.F."/>
            <person name="Ahlstrom C."/>
            <person name="Manuel C.S."/>
            <person name="Stasiewicz M.J."/>
            <person name="Burrell A."/>
            <person name="Roof S."/>
            <person name="Strawn L."/>
            <person name="Fortes E.D."/>
            <person name="Nightingale K.K."/>
            <person name="Kephart D."/>
            <person name="Wiedmann M."/>
        </authorList>
    </citation>
    <scope>NUCLEOTIDE SEQUENCE [LARGE SCALE GENOMIC DNA]</scope>
    <source>
        <strain evidence="10 11">FSL S10-1204</strain>
    </source>
</reference>
<feature type="region of interest" description="Disordered" evidence="7">
    <location>
        <begin position="134"/>
        <end position="157"/>
    </location>
</feature>
<comment type="subcellular location">
    <subcellularLocation>
        <location evidence="1">Cytoplasm</location>
    </subcellularLocation>
</comment>
<dbReference type="InterPro" id="IPR025121">
    <property type="entry name" value="GTPase_HflX_N"/>
</dbReference>
<feature type="domain" description="GTPase HflX N-terminal" evidence="8">
    <location>
        <begin position="19"/>
        <end position="106"/>
    </location>
</feature>
<keyword evidence="4" id="KW-0547">Nucleotide-binding</keyword>
<evidence type="ECO:0000256" key="6">
    <source>
        <dbReference type="ARBA" id="ARBA00023134"/>
    </source>
</evidence>
<dbReference type="Gene3D" id="3.40.50.11060">
    <property type="entry name" value="GTPase HflX, N-terminal domain"/>
    <property type="match status" value="1"/>
</dbReference>
<evidence type="ECO:0000256" key="3">
    <source>
        <dbReference type="ARBA" id="ARBA00022723"/>
    </source>
</evidence>
<evidence type="ECO:0000256" key="4">
    <source>
        <dbReference type="ARBA" id="ARBA00022741"/>
    </source>
</evidence>
<protein>
    <submittedName>
        <fullName evidence="10">Putative GTP-binding protein HflX</fullName>
    </submittedName>
</protein>
<dbReference type="PANTHER" id="PTHR10229">
    <property type="entry name" value="GTP-BINDING PROTEIN HFLX"/>
    <property type="match status" value="1"/>
</dbReference>
<evidence type="ECO:0000256" key="5">
    <source>
        <dbReference type="ARBA" id="ARBA00022842"/>
    </source>
</evidence>
<comment type="caution">
    <text evidence="10">The sequence shown here is derived from an EMBL/GenBank/DDBJ whole genome shotgun (WGS) entry which is preliminary data.</text>
</comment>
<accession>W7DHE3</accession>
<organism evidence="10 11">
    <name type="scientific">Listeria riparia FSL S10-1204</name>
    <dbReference type="NCBI Taxonomy" id="1265816"/>
    <lineage>
        <taxon>Bacteria</taxon>
        <taxon>Bacillati</taxon>
        <taxon>Bacillota</taxon>
        <taxon>Bacilli</taxon>
        <taxon>Bacillales</taxon>
        <taxon>Listeriaceae</taxon>
        <taxon>Listeria</taxon>
    </lineage>
</organism>
<evidence type="ECO:0000256" key="1">
    <source>
        <dbReference type="ARBA" id="ARBA00004496"/>
    </source>
</evidence>
<dbReference type="Gene3D" id="6.10.250.2860">
    <property type="match status" value="1"/>
</dbReference>
<keyword evidence="3" id="KW-0479">Metal-binding</keyword>
<dbReference type="AlphaFoldDB" id="W7DHE3"/>
<dbReference type="GO" id="GO:0043022">
    <property type="term" value="F:ribosome binding"/>
    <property type="evidence" value="ECO:0007669"/>
    <property type="project" value="TreeGrafter"/>
</dbReference>
<proteinExistence type="predicted"/>
<keyword evidence="2" id="KW-0963">Cytoplasm</keyword>
<evidence type="ECO:0000256" key="2">
    <source>
        <dbReference type="ARBA" id="ARBA00022490"/>
    </source>
</evidence>
<feature type="domain" description="GTP-binding protein middle" evidence="9">
    <location>
        <begin position="108"/>
        <end position="186"/>
    </location>
</feature>
<dbReference type="GO" id="GO:0046872">
    <property type="term" value="F:metal ion binding"/>
    <property type="evidence" value="ECO:0007669"/>
    <property type="project" value="UniProtKB-KW"/>
</dbReference>
<dbReference type="InterPro" id="IPR016496">
    <property type="entry name" value="GTPase_HflX"/>
</dbReference>
<evidence type="ECO:0000259" key="9">
    <source>
        <dbReference type="Pfam" id="PF16360"/>
    </source>
</evidence>
<dbReference type="Proteomes" id="UP000019248">
    <property type="component" value="Unassembled WGS sequence"/>
</dbReference>